<protein>
    <recommendedName>
        <fullName evidence="1">DUF7151 domain-containing protein</fullName>
    </recommendedName>
</protein>
<dbReference type="Proteomes" id="UP000031167">
    <property type="component" value="Unassembled WGS sequence"/>
</dbReference>
<comment type="caution">
    <text evidence="2">The sequence shown here is derived from an EMBL/GenBank/DDBJ whole genome shotgun (WGS) entry which is preliminary data.</text>
</comment>
<organism evidence="2 3">
    <name type="scientific">Chryseobacterium taiwanense</name>
    <dbReference type="NCBI Taxonomy" id="363331"/>
    <lineage>
        <taxon>Bacteria</taxon>
        <taxon>Pseudomonadati</taxon>
        <taxon>Bacteroidota</taxon>
        <taxon>Flavobacteriia</taxon>
        <taxon>Flavobacteriales</taxon>
        <taxon>Weeksellaceae</taxon>
        <taxon>Chryseobacterium group</taxon>
        <taxon>Chryseobacterium</taxon>
    </lineage>
</organism>
<evidence type="ECO:0000313" key="2">
    <source>
        <dbReference type="EMBL" id="KIC64130.1"/>
    </source>
</evidence>
<dbReference type="STRING" id="363331.RM51_05285"/>
<gene>
    <name evidence="2" type="ORF">RM51_05285</name>
</gene>
<evidence type="ECO:0000313" key="3">
    <source>
        <dbReference type="Proteomes" id="UP000031167"/>
    </source>
</evidence>
<sequence>MKAQTGNVGINTQQPTETLDVNGTLRVRALTDGSSSTTYDQVLVMKTDGTIGKASRSSLGSSASSALVKTTIEIAGINCSTGGLKVESGLDINANGILDLSEVTSTNYVCNGILGVQGIQGAQGPAGAIGLNYRGAYSAVNSTYTNRDGVTYNGSYYMYINSTSGLIGQTPGSYPATWALIASAGATGATGAAGSGLSNGTGAGQIYLTGSTAPYAPQSPQTATGDVLISSTAVTTIATNAVTTAKVADNAITLAKISATGTKDNTTFLRGDGTWDTPIATVADGSITDVKVNSSAAIAYSKLALTNSIQNADIQANAVTTSKVANNTITTAKIFDGSVTTAKVADNAITLAKISATGTQDNTTFLRGDGTWNTPIATVADGSITDVKVNASAAIAYSKLALSNSIQNADIQANAITTSKVANNTITTAKIFDTSVTTAKIADNAVTLAKISATGTKDNTTYLRGDGTWATPSGGGSAADKVQLLSSNTGTITDLEVRTIVMNLGGAAVSVGNLTIPSSSSYAAGTILYFSIYNFTGSSTTWTITSPNSILYSGNTALSNGVSMSSGVGLGASISGFRLMADGNGNWIRLL</sequence>
<feature type="domain" description="DUF7151" evidence="1">
    <location>
        <begin position="66"/>
        <end position="110"/>
    </location>
</feature>
<dbReference type="InterPro" id="IPR055575">
    <property type="entry name" value="DUF7151"/>
</dbReference>
<evidence type="ECO:0000259" key="1">
    <source>
        <dbReference type="Pfam" id="PF23657"/>
    </source>
</evidence>
<accession>A0A0B4DI84</accession>
<proteinExistence type="predicted"/>
<keyword evidence="3" id="KW-1185">Reference proteome</keyword>
<reference evidence="2 3" key="1">
    <citation type="submission" date="2014-12" db="EMBL/GenBank/DDBJ databases">
        <title>Genome sequencing of Chryseobacterium taiwanense TPW19.</title>
        <authorList>
            <person name="Tan P.W."/>
            <person name="Chan K.-G."/>
        </authorList>
    </citation>
    <scope>NUCLEOTIDE SEQUENCE [LARGE SCALE GENOMIC DNA]</scope>
    <source>
        <strain evidence="2 3">TPW19</strain>
    </source>
</reference>
<dbReference type="Pfam" id="PF23657">
    <property type="entry name" value="DUF7151"/>
    <property type="match status" value="1"/>
</dbReference>
<dbReference type="AlphaFoldDB" id="A0A0B4DI84"/>
<dbReference type="EMBL" id="JWTA01000004">
    <property type="protein sequence ID" value="KIC64130.1"/>
    <property type="molecule type" value="Genomic_DNA"/>
</dbReference>
<name>A0A0B4DI84_9FLAO</name>